<feature type="domain" description="Endonuclease/exonuclease/phosphatase" evidence="2">
    <location>
        <begin position="23"/>
        <end position="235"/>
    </location>
</feature>
<evidence type="ECO:0000256" key="1">
    <source>
        <dbReference type="SAM" id="SignalP"/>
    </source>
</evidence>
<dbReference type="Pfam" id="PF03372">
    <property type="entry name" value="Exo_endo_phos"/>
    <property type="match status" value="1"/>
</dbReference>
<dbReference type="Gene3D" id="3.60.10.10">
    <property type="entry name" value="Endonuclease/exonuclease/phosphatase"/>
    <property type="match status" value="1"/>
</dbReference>
<feature type="signal peptide" evidence="1">
    <location>
        <begin position="1"/>
        <end position="17"/>
    </location>
</feature>
<evidence type="ECO:0000313" key="4">
    <source>
        <dbReference type="Proteomes" id="UP001374893"/>
    </source>
</evidence>
<proteinExistence type="predicted"/>
<organism evidence="3 4">
    <name type="scientific">Haloferula helveola</name>
    <dbReference type="NCBI Taxonomy" id="490095"/>
    <lineage>
        <taxon>Bacteria</taxon>
        <taxon>Pseudomonadati</taxon>
        <taxon>Verrucomicrobiota</taxon>
        <taxon>Verrucomicrobiia</taxon>
        <taxon>Verrucomicrobiales</taxon>
        <taxon>Verrucomicrobiaceae</taxon>
        <taxon>Haloferula</taxon>
    </lineage>
</organism>
<dbReference type="InterPro" id="IPR005135">
    <property type="entry name" value="Endo/exonuclease/phosphatase"/>
</dbReference>
<evidence type="ECO:0000313" key="3">
    <source>
        <dbReference type="EMBL" id="BCX50266.1"/>
    </source>
</evidence>
<evidence type="ECO:0000259" key="2">
    <source>
        <dbReference type="Pfam" id="PF03372"/>
    </source>
</evidence>
<dbReference type="GO" id="GO:0004519">
    <property type="term" value="F:endonuclease activity"/>
    <property type="evidence" value="ECO:0007669"/>
    <property type="project" value="UniProtKB-KW"/>
</dbReference>
<dbReference type="InterPro" id="IPR051916">
    <property type="entry name" value="GPI-anchor_lipid_remodeler"/>
</dbReference>
<feature type="chain" id="PRO_5046451442" evidence="1">
    <location>
        <begin position="18"/>
        <end position="243"/>
    </location>
</feature>
<dbReference type="PANTHER" id="PTHR14859">
    <property type="entry name" value="CALCOFLUOR WHITE HYPERSENSITIVE PROTEIN PRECURSOR"/>
    <property type="match status" value="1"/>
</dbReference>
<dbReference type="Proteomes" id="UP001374893">
    <property type="component" value="Chromosome"/>
</dbReference>
<gene>
    <name evidence="3" type="ORF">HAHE_41740</name>
</gene>
<protein>
    <submittedName>
        <fullName evidence="3">Endonuclease/exonuclease/phosphatase family protein</fullName>
    </submittedName>
</protein>
<keyword evidence="3" id="KW-0378">Hydrolase</keyword>
<dbReference type="InterPro" id="IPR036691">
    <property type="entry name" value="Endo/exonu/phosph_ase_sf"/>
</dbReference>
<keyword evidence="1" id="KW-0732">Signal</keyword>
<keyword evidence="3" id="KW-0255">Endonuclease</keyword>
<sequence length="243" mass="26839">MRLALLLLLFASPMVLAEPLRVMCWNIHHGQGMDRKTDLERIAQRITEEKADLVALQEVDKLCGRSGKVDQAVELGRLTGLTPVFGKAMDFGGGEYGLAVLSRLPVVSHRVHRLPGEGEPRIALEVTVRDGDRKLSIVSVHLDHQDDGRRIAQAKFLASALEESPKVILCGDFNDIPGSQPLAVFNEDWKTAQKEAPGFTYSSTAPVKEIDHALVKGLRVVGKVRVIEDRVSSDHRPFALQIR</sequence>
<accession>A0ABN6H9B8</accession>
<dbReference type="RefSeq" id="WP_338687240.1">
    <property type="nucleotide sequence ID" value="NZ_AP024702.1"/>
</dbReference>
<reference evidence="3 4" key="1">
    <citation type="submission" date="2021-06" db="EMBL/GenBank/DDBJ databases">
        <title>Complete genome of Haloferula helveola possessing various polysaccharide degrading enzymes.</title>
        <authorList>
            <person name="Takami H."/>
            <person name="Huang C."/>
            <person name="Hamasaki K."/>
        </authorList>
    </citation>
    <scope>NUCLEOTIDE SEQUENCE [LARGE SCALE GENOMIC DNA]</scope>
    <source>
        <strain evidence="3 4">CN-1</strain>
    </source>
</reference>
<keyword evidence="3" id="KW-0540">Nuclease</keyword>
<name>A0ABN6H9B8_9BACT</name>
<dbReference type="SUPFAM" id="SSF56219">
    <property type="entry name" value="DNase I-like"/>
    <property type="match status" value="1"/>
</dbReference>
<dbReference type="PANTHER" id="PTHR14859:SF15">
    <property type="entry name" value="ENDONUCLEASE_EXONUCLEASE_PHOSPHATASE DOMAIN-CONTAINING PROTEIN"/>
    <property type="match status" value="1"/>
</dbReference>
<keyword evidence="4" id="KW-1185">Reference proteome</keyword>
<dbReference type="EMBL" id="AP024702">
    <property type="protein sequence ID" value="BCX50266.1"/>
    <property type="molecule type" value="Genomic_DNA"/>
</dbReference>